<keyword evidence="3" id="KW-1185">Reference proteome</keyword>
<dbReference type="GeneID" id="54585810"/>
<proteinExistence type="predicted"/>
<evidence type="ECO:0000256" key="1">
    <source>
        <dbReference type="SAM" id="MobiDB-lite"/>
    </source>
</evidence>
<name>A0A6A6J3U9_9PLEO</name>
<evidence type="ECO:0000313" key="2">
    <source>
        <dbReference type="EMBL" id="KAF2256153.1"/>
    </source>
</evidence>
<protein>
    <submittedName>
        <fullName evidence="2">Uncharacterized protein</fullName>
    </submittedName>
</protein>
<sequence length="186" mass="20807">MHQHEQDLCDYGDDTLVGKMVDEAELESVNECLKGMEDCPGEQRFEPDFVMGSDSNVEDSGCDSEDEEVMDVSPTQASTTELDVTGTPLECLMCTALNAELECFRALDLNSGDTYFDFRQRYEKHLLKHGLPVAWLEELACYETAVRKEEDAAVAEDLPSSAYSDEELGLFDLFIGEVEFEMPDAT</sequence>
<organism evidence="2 3">
    <name type="scientific">Trematosphaeria pertusa</name>
    <dbReference type="NCBI Taxonomy" id="390896"/>
    <lineage>
        <taxon>Eukaryota</taxon>
        <taxon>Fungi</taxon>
        <taxon>Dikarya</taxon>
        <taxon>Ascomycota</taxon>
        <taxon>Pezizomycotina</taxon>
        <taxon>Dothideomycetes</taxon>
        <taxon>Pleosporomycetidae</taxon>
        <taxon>Pleosporales</taxon>
        <taxon>Massarineae</taxon>
        <taxon>Trematosphaeriaceae</taxon>
        <taxon>Trematosphaeria</taxon>
    </lineage>
</organism>
<accession>A0A6A6J3U9</accession>
<gene>
    <name evidence="2" type="ORF">BU26DRAFT_557628</name>
</gene>
<reference evidence="2" key="1">
    <citation type="journal article" date="2020" name="Stud. Mycol.">
        <title>101 Dothideomycetes genomes: a test case for predicting lifestyles and emergence of pathogens.</title>
        <authorList>
            <person name="Haridas S."/>
            <person name="Albert R."/>
            <person name="Binder M."/>
            <person name="Bloem J."/>
            <person name="Labutti K."/>
            <person name="Salamov A."/>
            <person name="Andreopoulos B."/>
            <person name="Baker S."/>
            <person name="Barry K."/>
            <person name="Bills G."/>
            <person name="Bluhm B."/>
            <person name="Cannon C."/>
            <person name="Castanera R."/>
            <person name="Culley D."/>
            <person name="Daum C."/>
            <person name="Ezra D."/>
            <person name="Gonzalez J."/>
            <person name="Henrissat B."/>
            <person name="Kuo A."/>
            <person name="Liang C."/>
            <person name="Lipzen A."/>
            <person name="Lutzoni F."/>
            <person name="Magnuson J."/>
            <person name="Mondo S."/>
            <person name="Nolan M."/>
            <person name="Ohm R."/>
            <person name="Pangilinan J."/>
            <person name="Park H.-J."/>
            <person name="Ramirez L."/>
            <person name="Alfaro M."/>
            <person name="Sun H."/>
            <person name="Tritt A."/>
            <person name="Yoshinaga Y."/>
            <person name="Zwiers L.-H."/>
            <person name="Turgeon B."/>
            <person name="Goodwin S."/>
            <person name="Spatafora J."/>
            <person name="Crous P."/>
            <person name="Grigoriev I."/>
        </authorList>
    </citation>
    <scope>NUCLEOTIDE SEQUENCE</scope>
    <source>
        <strain evidence="2">CBS 122368</strain>
    </source>
</reference>
<dbReference type="AlphaFoldDB" id="A0A6A6J3U9"/>
<feature type="region of interest" description="Disordered" evidence="1">
    <location>
        <begin position="55"/>
        <end position="79"/>
    </location>
</feature>
<evidence type="ECO:0000313" key="3">
    <source>
        <dbReference type="Proteomes" id="UP000800094"/>
    </source>
</evidence>
<dbReference type="Proteomes" id="UP000800094">
    <property type="component" value="Unassembled WGS sequence"/>
</dbReference>
<dbReference type="RefSeq" id="XP_033691157.1">
    <property type="nucleotide sequence ID" value="XM_033832480.1"/>
</dbReference>
<dbReference type="EMBL" id="ML987189">
    <property type="protein sequence ID" value="KAF2256153.1"/>
    <property type="molecule type" value="Genomic_DNA"/>
</dbReference>
<feature type="compositionally biased region" description="Acidic residues" evidence="1">
    <location>
        <begin position="56"/>
        <end position="70"/>
    </location>
</feature>